<name>A0A317XL79_9BASI</name>
<accession>A0A317XL79</accession>
<organism evidence="1 2">
    <name type="scientific">Testicularia cyperi</name>
    <dbReference type="NCBI Taxonomy" id="1882483"/>
    <lineage>
        <taxon>Eukaryota</taxon>
        <taxon>Fungi</taxon>
        <taxon>Dikarya</taxon>
        <taxon>Basidiomycota</taxon>
        <taxon>Ustilaginomycotina</taxon>
        <taxon>Ustilaginomycetes</taxon>
        <taxon>Ustilaginales</taxon>
        <taxon>Anthracoideaceae</taxon>
        <taxon>Testicularia</taxon>
    </lineage>
</organism>
<dbReference type="InParanoid" id="A0A317XL79"/>
<dbReference type="Proteomes" id="UP000246740">
    <property type="component" value="Unassembled WGS sequence"/>
</dbReference>
<sequence>MCCNESLPQSARSCAIDMASYTRFSHTCTPGTHTLLLLAGRPFRAIYAVQTVLGSLQPSSFDSRKHQRPTSCHFDTINTMNCGHRPPRPLVWCEQRRLFRIANLRVSFGTAGLIRICGGRSRIALREACEERKGNEFILGSVGLLVSGPGTTCPASASARICDFSRIKTKM</sequence>
<evidence type="ECO:0000313" key="2">
    <source>
        <dbReference type="Proteomes" id="UP000246740"/>
    </source>
</evidence>
<dbReference type="AlphaFoldDB" id="A0A317XL79"/>
<gene>
    <name evidence="1" type="ORF">BCV70DRAFT_123362</name>
</gene>
<proteinExistence type="predicted"/>
<dbReference type="EMBL" id="KZ819196">
    <property type="protein sequence ID" value="PWY99064.1"/>
    <property type="molecule type" value="Genomic_DNA"/>
</dbReference>
<reference evidence="1 2" key="1">
    <citation type="journal article" date="2018" name="Mol. Biol. Evol.">
        <title>Broad Genomic Sampling Reveals a Smut Pathogenic Ancestry of the Fungal Clade Ustilaginomycotina.</title>
        <authorList>
            <person name="Kijpornyongpan T."/>
            <person name="Mondo S.J."/>
            <person name="Barry K."/>
            <person name="Sandor L."/>
            <person name="Lee J."/>
            <person name="Lipzen A."/>
            <person name="Pangilinan J."/>
            <person name="LaButti K."/>
            <person name="Hainaut M."/>
            <person name="Henrissat B."/>
            <person name="Grigoriev I.V."/>
            <person name="Spatafora J.W."/>
            <person name="Aime M.C."/>
        </authorList>
    </citation>
    <scope>NUCLEOTIDE SEQUENCE [LARGE SCALE GENOMIC DNA]</scope>
    <source>
        <strain evidence="1 2">MCA 3645</strain>
    </source>
</reference>
<keyword evidence="2" id="KW-1185">Reference proteome</keyword>
<evidence type="ECO:0000313" key="1">
    <source>
        <dbReference type="EMBL" id="PWY99064.1"/>
    </source>
</evidence>
<protein>
    <submittedName>
        <fullName evidence="1">Uncharacterized protein</fullName>
    </submittedName>
</protein>